<feature type="compositionally biased region" description="Basic residues" evidence="2">
    <location>
        <begin position="443"/>
        <end position="457"/>
    </location>
</feature>
<dbReference type="AlphaFoldDB" id="A0A1E3SDA0"/>
<sequence>MTAAMWMAAPPEVHSALLSEGPGPEPLLASAAAWESLSLEYAAAAEEVNSLVTAVHPGQWDGSGADSFAAAHAPYTAWLLQASADSAVLAAQHQAAAMAYSVALAAMPTLAELAANHTAHAALVATNFFGINTIPIAVNEADYLRMWIQAATTMAVYQATAAAAVSSAPEAAPAPPILARPAASLDPGRALIEALRPYLLRLGINPLIRNPLVSNAATEFIADLLENFGVYWDPGAGLLNGVGYESYSDATQPMWYLARGLELIGDSMQMTQNPAMALQYFVALSVFDWPTHVAQLGTAITQSPLLVAAAGGAMLAPAAMGGGFAGLAGLASLPQSVAAPAPALVAATPDSWPAGGMTSTVTTVASAPTGTPGSAPAPAPGTGVASAAPAGPPAAGTGFVPPYALAPPGIGFGSGMASSASAKAQRKAPEPDSAAAAAEARAATRRQARSRRRKHMTQRQYGHEFMDMDDVPDIDEHLNQPKAWAAASDEGAGALGVAGTVLHEVQAEAAGLTTLATDDFSSTPDIPLLPRNWR</sequence>
<comment type="similarity">
    <text evidence="1">Belongs to the mycobacterial PPE family.</text>
</comment>
<gene>
    <name evidence="5" type="ORF">BST27_11350</name>
</gene>
<dbReference type="PANTHER" id="PTHR46766">
    <property type="entry name" value="GLUTAMINE-RICH PROTEIN 2"/>
    <property type="match status" value="1"/>
</dbReference>
<organism evidence="5 6">
    <name type="scientific">Mycobacterium intermedium</name>
    <dbReference type="NCBI Taxonomy" id="28445"/>
    <lineage>
        <taxon>Bacteria</taxon>
        <taxon>Bacillati</taxon>
        <taxon>Actinomycetota</taxon>
        <taxon>Actinomycetes</taxon>
        <taxon>Mycobacteriales</taxon>
        <taxon>Mycobacteriaceae</taxon>
        <taxon>Mycobacterium</taxon>
        <taxon>Mycobacterium simiae complex</taxon>
    </lineage>
</organism>
<evidence type="ECO:0000256" key="1">
    <source>
        <dbReference type="ARBA" id="ARBA00010652"/>
    </source>
</evidence>
<comment type="caution">
    <text evidence="5">The sequence shown here is derived from an EMBL/GenBank/DDBJ whole genome shotgun (WGS) entry which is preliminary data.</text>
</comment>
<feature type="region of interest" description="Disordered" evidence="2">
    <location>
        <begin position="415"/>
        <end position="459"/>
    </location>
</feature>
<dbReference type="GO" id="GO:0052572">
    <property type="term" value="P:response to host immune response"/>
    <property type="evidence" value="ECO:0007669"/>
    <property type="project" value="TreeGrafter"/>
</dbReference>
<dbReference type="PANTHER" id="PTHR46766:SF1">
    <property type="entry name" value="GLUTAMINE-RICH PROTEIN 2"/>
    <property type="match status" value="1"/>
</dbReference>
<dbReference type="Gene3D" id="1.20.1260.20">
    <property type="entry name" value="PPE superfamily"/>
    <property type="match status" value="1"/>
</dbReference>
<evidence type="ECO:0000259" key="3">
    <source>
        <dbReference type="Pfam" id="PF00823"/>
    </source>
</evidence>
<keyword evidence="6" id="KW-1185">Reference proteome</keyword>
<dbReference type="EMBL" id="MVHT01000025">
    <property type="protein sequence ID" value="ORB06090.1"/>
    <property type="molecule type" value="Genomic_DNA"/>
</dbReference>
<evidence type="ECO:0000256" key="2">
    <source>
        <dbReference type="SAM" id="MobiDB-lite"/>
    </source>
</evidence>
<dbReference type="Pfam" id="PF18878">
    <property type="entry name" value="PPE-PPW"/>
    <property type="match status" value="1"/>
</dbReference>
<proteinExistence type="inferred from homology"/>
<evidence type="ECO:0000259" key="4">
    <source>
        <dbReference type="Pfam" id="PF18878"/>
    </source>
</evidence>
<dbReference type="Proteomes" id="UP000192739">
    <property type="component" value="Unassembled WGS sequence"/>
</dbReference>
<dbReference type="STRING" id="28445.BHQ20_16985"/>
<dbReference type="InterPro" id="IPR043641">
    <property type="entry name" value="PPE-PPW_C"/>
</dbReference>
<name>A0A1E3SDA0_MYCIE</name>
<reference evidence="5 6" key="1">
    <citation type="submission" date="2017-02" db="EMBL/GenBank/DDBJ databases">
        <title>The new phylogeny of genus Mycobacterium.</title>
        <authorList>
            <person name="Tortoli E."/>
            <person name="Trovato A."/>
            <person name="Cirillo D.M."/>
        </authorList>
    </citation>
    <scope>NUCLEOTIDE SEQUENCE [LARGE SCALE GENOMIC DNA]</scope>
    <source>
        <strain evidence="5 6">DSM 44049</strain>
    </source>
</reference>
<dbReference type="Pfam" id="PF00823">
    <property type="entry name" value="PPE"/>
    <property type="match status" value="1"/>
</dbReference>
<evidence type="ECO:0000313" key="6">
    <source>
        <dbReference type="Proteomes" id="UP000192739"/>
    </source>
</evidence>
<accession>A0A1E3SDA0</accession>
<dbReference type="RefSeq" id="WP_069420321.1">
    <property type="nucleotide sequence ID" value="NZ_CBCRZH010000019.1"/>
</dbReference>
<feature type="domain" description="PPE" evidence="3">
    <location>
        <begin position="5"/>
        <end position="168"/>
    </location>
</feature>
<protein>
    <submittedName>
        <fullName evidence="5">PPE family protein</fullName>
    </submittedName>
</protein>
<dbReference type="InterPro" id="IPR038332">
    <property type="entry name" value="PPE_sf"/>
</dbReference>
<feature type="domain" description="PPE-PPW subfamily C-terminal" evidence="4">
    <location>
        <begin position="486"/>
        <end position="533"/>
    </location>
</feature>
<evidence type="ECO:0000313" key="5">
    <source>
        <dbReference type="EMBL" id="ORB06090.1"/>
    </source>
</evidence>
<dbReference type="SUPFAM" id="SSF140459">
    <property type="entry name" value="PE/PPE dimer-like"/>
    <property type="match status" value="1"/>
</dbReference>
<feature type="region of interest" description="Disordered" evidence="2">
    <location>
        <begin position="363"/>
        <end position="391"/>
    </location>
</feature>
<dbReference type="InterPro" id="IPR000030">
    <property type="entry name" value="PPE_dom"/>
</dbReference>